<dbReference type="SUPFAM" id="SSF103473">
    <property type="entry name" value="MFS general substrate transporter"/>
    <property type="match status" value="1"/>
</dbReference>
<feature type="region of interest" description="Disordered" evidence="5">
    <location>
        <begin position="298"/>
        <end position="323"/>
    </location>
</feature>
<dbReference type="InterPro" id="IPR005828">
    <property type="entry name" value="MFS_sugar_transport-like"/>
</dbReference>
<dbReference type="InterPro" id="IPR003663">
    <property type="entry name" value="Sugar/inositol_transpt"/>
</dbReference>
<feature type="compositionally biased region" description="Polar residues" evidence="5">
    <location>
        <begin position="298"/>
        <end position="309"/>
    </location>
</feature>
<dbReference type="GO" id="GO:0016020">
    <property type="term" value="C:membrane"/>
    <property type="evidence" value="ECO:0007669"/>
    <property type="project" value="UniProtKB-SubCell"/>
</dbReference>
<dbReference type="PROSITE" id="PS00216">
    <property type="entry name" value="SUGAR_TRANSPORT_1"/>
    <property type="match status" value="1"/>
</dbReference>
<reference evidence="8" key="1">
    <citation type="submission" date="2021-07" db="EMBL/GenBank/DDBJ databases">
        <authorList>
            <person name="Catto M.A."/>
            <person name="Jacobson A."/>
            <person name="Kennedy G."/>
            <person name="Labadie P."/>
            <person name="Hunt B.G."/>
            <person name="Srinivasan R."/>
        </authorList>
    </citation>
    <scope>NUCLEOTIDE SEQUENCE</scope>
    <source>
        <strain evidence="8">PL_HMW_Pooled</strain>
        <tissue evidence="8">Head</tissue>
    </source>
</reference>
<evidence type="ECO:0000256" key="2">
    <source>
        <dbReference type="ARBA" id="ARBA00022692"/>
    </source>
</evidence>
<keyword evidence="2 6" id="KW-0812">Transmembrane</keyword>
<comment type="caution">
    <text evidence="8">The sequence shown here is derived from an EMBL/GenBank/DDBJ whole genome shotgun (WGS) entry which is preliminary data.</text>
</comment>
<evidence type="ECO:0000259" key="7">
    <source>
        <dbReference type="PROSITE" id="PS50850"/>
    </source>
</evidence>
<dbReference type="Proteomes" id="UP001219518">
    <property type="component" value="Unassembled WGS sequence"/>
</dbReference>
<dbReference type="InterPro" id="IPR020846">
    <property type="entry name" value="MFS_dom"/>
</dbReference>
<dbReference type="PROSITE" id="PS00217">
    <property type="entry name" value="SUGAR_TRANSPORT_2"/>
    <property type="match status" value="1"/>
</dbReference>
<feature type="transmembrane region" description="Helical" evidence="6">
    <location>
        <begin position="139"/>
        <end position="158"/>
    </location>
</feature>
<evidence type="ECO:0000313" key="8">
    <source>
        <dbReference type="EMBL" id="KAK3929888.1"/>
    </source>
</evidence>
<feature type="transmembrane region" description="Helical" evidence="6">
    <location>
        <begin position="410"/>
        <end position="432"/>
    </location>
</feature>
<evidence type="ECO:0000313" key="9">
    <source>
        <dbReference type="Proteomes" id="UP001219518"/>
    </source>
</evidence>
<accession>A0AAE1HYJ1</accession>
<reference evidence="8" key="2">
    <citation type="journal article" date="2023" name="BMC Genomics">
        <title>Pest status, molecular evolution, and epigenetic factors derived from the genome assembly of Frankliniella fusca, a thysanopteran phytovirus vector.</title>
        <authorList>
            <person name="Catto M.A."/>
            <person name="Labadie P.E."/>
            <person name="Jacobson A.L."/>
            <person name="Kennedy G.G."/>
            <person name="Srinivasan R."/>
            <person name="Hunt B.G."/>
        </authorList>
    </citation>
    <scope>NUCLEOTIDE SEQUENCE</scope>
    <source>
        <strain evidence="8">PL_HMW_Pooled</strain>
    </source>
</reference>
<feature type="region of interest" description="Disordered" evidence="5">
    <location>
        <begin position="208"/>
        <end position="236"/>
    </location>
</feature>
<keyword evidence="4 6" id="KW-0472">Membrane</keyword>
<dbReference type="InterPro" id="IPR036259">
    <property type="entry name" value="MFS_trans_sf"/>
</dbReference>
<dbReference type="PANTHER" id="PTHR48021">
    <property type="match status" value="1"/>
</dbReference>
<dbReference type="GO" id="GO:0022857">
    <property type="term" value="F:transmembrane transporter activity"/>
    <property type="evidence" value="ECO:0007669"/>
    <property type="project" value="InterPro"/>
</dbReference>
<proteinExistence type="predicted"/>
<feature type="compositionally biased region" description="Pro residues" evidence="5">
    <location>
        <begin position="221"/>
        <end position="233"/>
    </location>
</feature>
<comment type="subcellular location">
    <subcellularLocation>
        <location evidence="1">Membrane</location>
        <topology evidence="1">Multi-pass membrane protein</topology>
    </subcellularLocation>
</comment>
<dbReference type="PROSITE" id="PS50850">
    <property type="entry name" value="MFS"/>
    <property type="match status" value="1"/>
</dbReference>
<organism evidence="8 9">
    <name type="scientific">Frankliniella fusca</name>
    <dbReference type="NCBI Taxonomy" id="407009"/>
    <lineage>
        <taxon>Eukaryota</taxon>
        <taxon>Metazoa</taxon>
        <taxon>Ecdysozoa</taxon>
        <taxon>Arthropoda</taxon>
        <taxon>Hexapoda</taxon>
        <taxon>Insecta</taxon>
        <taxon>Pterygota</taxon>
        <taxon>Neoptera</taxon>
        <taxon>Paraneoptera</taxon>
        <taxon>Thysanoptera</taxon>
        <taxon>Terebrantia</taxon>
        <taxon>Thripoidea</taxon>
        <taxon>Thripidae</taxon>
        <taxon>Frankliniella</taxon>
    </lineage>
</organism>
<dbReference type="EMBL" id="JAHWGI010001407">
    <property type="protein sequence ID" value="KAK3929888.1"/>
    <property type="molecule type" value="Genomic_DNA"/>
</dbReference>
<feature type="transmembrane region" description="Helical" evidence="6">
    <location>
        <begin position="12"/>
        <end position="33"/>
    </location>
</feature>
<feature type="transmembrane region" description="Helical" evidence="6">
    <location>
        <begin position="511"/>
        <end position="535"/>
    </location>
</feature>
<feature type="transmembrane region" description="Helical" evidence="6">
    <location>
        <begin position="473"/>
        <end position="499"/>
    </location>
</feature>
<sequence>MFMKKWRQHLAAILANHTTLVAGLVLGWTSPVLPNMDLTDDEEDWVGSLALLGALVGAVPAGCLTDRLGRRRFLLTLCLPFLLGWGLIVAALWGHRDKIIDVWMLYAGRFICGLAVGATTVAVPLYTNEIAEDKVRGALGVYLDMMLTTGILVVYCLGAAFDTLVLSAICCAACPLLALAFFFMPESPTYLLACGKPEKSERALRWLRGKQQQEQQHRPRPQPWQPWPQPRPQPRAQAEALLRRVALQLQLQLAAEGLLPGPAGAAGPAQAHPAVVSKVRREDDTEIQLELARIRSIVENSTSPSSKHGQANGHPNGGPAANVLLSDKGAAEAEAGGGVGLQASPAPPAPATGVKPALKKMLDHVTCRTPTGKAFFIVMGLMTFMQLSGIDAVIFYLGEIFQDAGSTMSPLNASIVVGAVQVVANVSSAIAVDRIGRRVLLLLSESLMAASLASLALYFHLREDESLKVSENYGWVPVVALSVFVWVFAFGIGSLPWFMMAELLPTEAQDWGSSSAICLNWSLGFLVTNVFGSMVRDMGSAATYGVFCTICVIGTLFMAFLVPETKGRSPDEIQRLLEQPSRCLGTRSNVNKDKTSKV</sequence>
<keyword evidence="9" id="KW-1185">Reference proteome</keyword>
<feature type="transmembrane region" description="Helical" evidence="6">
    <location>
        <begin position="439"/>
        <end position="461"/>
    </location>
</feature>
<evidence type="ECO:0000256" key="6">
    <source>
        <dbReference type="SAM" id="Phobius"/>
    </source>
</evidence>
<evidence type="ECO:0000256" key="5">
    <source>
        <dbReference type="SAM" id="MobiDB-lite"/>
    </source>
</evidence>
<dbReference type="InterPro" id="IPR005829">
    <property type="entry name" value="Sugar_transporter_CS"/>
</dbReference>
<feature type="transmembrane region" description="Helical" evidence="6">
    <location>
        <begin position="541"/>
        <end position="562"/>
    </location>
</feature>
<dbReference type="AlphaFoldDB" id="A0AAE1HYJ1"/>
<name>A0AAE1HYJ1_9NEOP</name>
<dbReference type="PANTHER" id="PTHR48021:SF1">
    <property type="entry name" value="GH07001P-RELATED"/>
    <property type="match status" value="1"/>
</dbReference>
<protein>
    <submittedName>
        <fullName evidence="8">Facilitated trehalose transporter Tret1</fullName>
    </submittedName>
</protein>
<evidence type="ECO:0000256" key="3">
    <source>
        <dbReference type="ARBA" id="ARBA00022989"/>
    </source>
</evidence>
<feature type="transmembrane region" description="Helical" evidence="6">
    <location>
        <begin position="164"/>
        <end position="183"/>
    </location>
</feature>
<dbReference type="Gene3D" id="1.20.1250.20">
    <property type="entry name" value="MFS general substrate transporter like domains"/>
    <property type="match status" value="2"/>
</dbReference>
<evidence type="ECO:0000256" key="1">
    <source>
        <dbReference type="ARBA" id="ARBA00004141"/>
    </source>
</evidence>
<feature type="domain" description="Major facilitator superfamily (MFS) profile" evidence="7">
    <location>
        <begin position="1"/>
        <end position="566"/>
    </location>
</feature>
<keyword evidence="3 6" id="KW-1133">Transmembrane helix</keyword>
<gene>
    <name evidence="8" type="ORF">KUF71_020872</name>
</gene>
<feature type="transmembrane region" description="Helical" evidence="6">
    <location>
        <begin position="45"/>
        <end position="64"/>
    </location>
</feature>
<dbReference type="InterPro" id="IPR050549">
    <property type="entry name" value="MFS_Trehalose_Transporter"/>
</dbReference>
<feature type="transmembrane region" description="Helical" evidence="6">
    <location>
        <begin position="374"/>
        <end position="398"/>
    </location>
</feature>
<feature type="transmembrane region" description="Helical" evidence="6">
    <location>
        <begin position="106"/>
        <end position="127"/>
    </location>
</feature>
<dbReference type="Pfam" id="PF00083">
    <property type="entry name" value="Sugar_tr"/>
    <property type="match status" value="2"/>
</dbReference>
<feature type="transmembrane region" description="Helical" evidence="6">
    <location>
        <begin position="73"/>
        <end position="94"/>
    </location>
</feature>
<dbReference type="PRINTS" id="PR00171">
    <property type="entry name" value="SUGRTRNSPORT"/>
</dbReference>
<evidence type="ECO:0000256" key="4">
    <source>
        <dbReference type="ARBA" id="ARBA00023136"/>
    </source>
</evidence>